<gene>
    <name evidence="2" type="ORF">THIOM_002249</name>
</gene>
<keyword evidence="2" id="KW-0067">ATP-binding</keyword>
<name>A0A176S234_9GAMM</name>
<dbReference type="PANTHER" id="PTHR43394">
    <property type="entry name" value="ATP-DEPENDENT PERMEASE MDL1, MITOCHONDRIAL"/>
    <property type="match status" value="1"/>
</dbReference>
<keyword evidence="3" id="KW-1185">Reference proteome</keyword>
<dbReference type="PROSITE" id="PS50893">
    <property type="entry name" value="ABC_TRANSPORTER_2"/>
    <property type="match status" value="1"/>
</dbReference>
<sequence>MCRLYDPTEGSITLDGIDLRQFETTALRREISIIFQDYAKYHLTAQENIWFGNIDLPSDHEKIVTAARHSGADNVISRLPNGYETILGKWFEDGEELSIGEWQKVALARAFLRDAQIIVLDEPTSAMDAKAEYQVFKKFHQLAQGKTAILISHRLSTVRMADRIYVLNGGKITESGTHEELMRLGGTYAYLFETQAQYYT</sequence>
<dbReference type="Gene3D" id="3.40.50.300">
    <property type="entry name" value="P-loop containing nucleotide triphosphate hydrolases"/>
    <property type="match status" value="1"/>
</dbReference>
<keyword evidence="2" id="KW-0547">Nucleotide-binding</keyword>
<protein>
    <submittedName>
        <fullName evidence="2">ABC transporter, ATP-binding/permease protein</fullName>
    </submittedName>
</protein>
<evidence type="ECO:0000313" key="3">
    <source>
        <dbReference type="Proteomes" id="UP000076962"/>
    </source>
</evidence>
<dbReference type="Proteomes" id="UP000076962">
    <property type="component" value="Unassembled WGS sequence"/>
</dbReference>
<dbReference type="Pfam" id="PF00005">
    <property type="entry name" value="ABC_tran"/>
    <property type="match status" value="1"/>
</dbReference>
<dbReference type="PANTHER" id="PTHR43394:SF1">
    <property type="entry name" value="ATP-BINDING CASSETTE SUB-FAMILY B MEMBER 10, MITOCHONDRIAL"/>
    <property type="match status" value="1"/>
</dbReference>
<dbReference type="EMBL" id="LUTY01001261">
    <property type="protein sequence ID" value="OAD21969.1"/>
    <property type="molecule type" value="Genomic_DNA"/>
</dbReference>
<proteinExistence type="predicted"/>
<feature type="domain" description="ABC transporter" evidence="1">
    <location>
        <begin position="2"/>
        <end position="194"/>
    </location>
</feature>
<reference evidence="2 3" key="1">
    <citation type="submission" date="2016-05" db="EMBL/GenBank/DDBJ databases">
        <title>Single-cell genome of chain-forming Candidatus Thiomargarita nelsonii and comparison to other large sulfur-oxidizing bacteria.</title>
        <authorList>
            <person name="Winkel M."/>
            <person name="Salman V."/>
            <person name="Woyke T."/>
            <person name="Schulz-Vogt H."/>
            <person name="Richter M."/>
            <person name="Flood B."/>
            <person name="Bailey J."/>
            <person name="Amann R."/>
            <person name="Mussmann M."/>
        </authorList>
    </citation>
    <scope>NUCLEOTIDE SEQUENCE [LARGE SCALE GENOMIC DNA]</scope>
    <source>
        <strain evidence="2 3">THI036</strain>
    </source>
</reference>
<dbReference type="SUPFAM" id="SSF52540">
    <property type="entry name" value="P-loop containing nucleoside triphosphate hydrolases"/>
    <property type="match status" value="1"/>
</dbReference>
<dbReference type="GO" id="GO:0016887">
    <property type="term" value="F:ATP hydrolysis activity"/>
    <property type="evidence" value="ECO:0007669"/>
    <property type="project" value="InterPro"/>
</dbReference>
<dbReference type="AlphaFoldDB" id="A0A176S234"/>
<dbReference type="PATRIC" id="fig|1003181.4.peg.3095"/>
<dbReference type="InterPro" id="IPR039421">
    <property type="entry name" value="Type_1_exporter"/>
</dbReference>
<dbReference type="GO" id="GO:0005524">
    <property type="term" value="F:ATP binding"/>
    <property type="evidence" value="ECO:0007669"/>
    <property type="project" value="UniProtKB-KW"/>
</dbReference>
<accession>A0A176S234</accession>
<dbReference type="GO" id="GO:0015421">
    <property type="term" value="F:ABC-type oligopeptide transporter activity"/>
    <property type="evidence" value="ECO:0007669"/>
    <property type="project" value="TreeGrafter"/>
</dbReference>
<dbReference type="InterPro" id="IPR003439">
    <property type="entry name" value="ABC_transporter-like_ATP-bd"/>
</dbReference>
<organism evidence="2 3">
    <name type="scientific">Candidatus Thiomargarita nelsonii</name>
    <dbReference type="NCBI Taxonomy" id="1003181"/>
    <lineage>
        <taxon>Bacteria</taxon>
        <taxon>Pseudomonadati</taxon>
        <taxon>Pseudomonadota</taxon>
        <taxon>Gammaproteobacteria</taxon>
        <taxon>Thiotrichales</taxon>
        <taxon>Thiotrichaceae</taxon>
        <taxon>Thiomargarita</taxon>
    </lineage>
</organism>
<evidence type="ECO:0000259" key="1">
    <source>
        <dbReference type="PROSITE" id="PS50893"/>
    </source>
</evidence>
<evidence type="ECO:0000313" key="2">
    <source>
        <dbReference type="EMBL" id="OAD21969.1"/>
    </source>
</evidence>
<dbReference type="InterPro" id="IPR027417">
    <property type="entry name" value="P-loop_NTPase"/>
</dbReference>
<comment type="caution">
    <text evidence="2">The sequence shown here is derived from an EMBL/GenBank/DDBJ whole genome shotgun (WGS) entry which is preliminary data.</text>
</comment>